<keyword evidence="10" id="KW-1185">Reference proteome</keyword>
<dbReference type="InterPro" id="IPR041033">
    <property type="entry name" value="SpaA_PFL_dom_1"/>
</dbReference>
<dbReference type="AlphaFoldDB" id="A0A6I3J8W6"/>
<feature type="region of interest" description="Disordered" evidence="5">
    <location>
        <begin position="115"/>
        <end position="135"/>
    </location>
</feature>
<feature type="chain" id="PRO_5026273664" evidence="7">
    <location>
        <begin position="36"/>
        <end position="508"/>
    </location>
</feature>
<evidence type="ECO:0000313" key="10">
    <source>
        <dbReference type="Proteomes" id="UP000433406"/>
    </source>
</evidence>
<dbReference type="PROSITE" id="PS51318">
    <property type="entry name" value="TAT"/>
    <property type="match status" value="1"/>
</dbReference>
<name>A0A6I3J8W6_9ACTN</name>
<dbReference type="PROSITE" id="PS50847">
    <property type="entry name" value="GRAM_POS_ANCHORING"/>
    <property type="match status" value="1"/>
</dbReference>
<proteinExistence type="predicted"/>
<dbReference type="EMBL" id="WLCI01000008">
    <property type="protein sequence ID" value="MTB95179.1"/>
    <property type="molecule type" value="Genomic_DNA"/>
</dbReference>
<dbReference type="GO" id="GO:0005975">
    <property type="term" value="P:carbohydrate metabolic process"/>
    <property type="evidence" value="ECO:0007669"/>
    <property type="project" value="UniProtKB-ARBA"/>
</dbReference>
<dbReference type="InterPro" id="IPR013783">
    <property type="entry name" value="Ig-like_fold"/>
</dbReference>
<evidence type="ECO:0000313" key="9">
    <source>
        <dbReference type="EMBL" id="MTB95179.1"/>
    </source>
</evidence>
<dbReference type="InterPro" id="IPR019931">
    <property type="entry name" value="LPXTG_anchor"/>
</dbReference>
<dbReference type="Pfam" id="PF00746">
    <property type="entry name" value="Gram_pos_anchor"/>
    <property type="match status" value="1"/>
</dbReference>
<dbReference type="Pfam" id="PF17802">
    <property type="entry name" value="SpaA"/>
    <property type="match status" value="1"/>
</dbReference>
<evidence type="ECO:0000256" key="7">
    <source>
        <dbReference type="SAM" id="SignalP"/>
    </source>
</evidence>
<dbReference type="Proteomes" id="UP000433406">
    <property type="component" value="Unassembled WGS sequence"/>
</dbReference>
<reference evidence="9 10" key="1">
    <citation type="submission" date="2019-10" db="EMBL/GenBank/DDBJ databases">
        <title>Nocardioides novel species isolated from the excrement of Marmot.</title>
        <authorList>
            <person name="Zhang G."/>
        </authorList>
    </citation>
    <scope>NUCLEOTIDE SEQUENCE [LARGE SCALE GENOMIC DNA]</scope>
    <source>
        <strain evidence="10">zg-579</strain>
    </source>
</reference>
<gene>
    <name evidence="9" type="ORF">GGQ22_08770</name>
</gene>
<organism evidence="9 10">
    <name type="scientific">Nocardioides marmotae</name>
    <dbReference type="NCBI Taxonomy" id="2663857"/>
    <lineage>
        <taxon>Bacteria</taxon>
        <taxon>Bacillati</taxon>
        <taxon>Actinomycetota</taxon>
        <taxon>Actinomycetes</taxon>
        <taxon>Propionibacteriales</taxon>
        <taxon>Nocardioidaceae</taxon>
        <taxon>Nocardioides</taxon>
    </lineage>
</organism>
<dbReference type="Gene3D" id="2.60.40.10">
    <property type="entry name" value="Immunoglobulins"/>
    <property type="match status" value="2"/>
</dbReference>
<dbReference type="RefSeq" id="WP_154614823.1">
    <property type="nucleotide sequence ID" value="NZ_CP053660.1"/>
</dbReference>
<keyword evidence="3 7" id="KW-0732">Signal</keyword>
<dbReference type="InterPro" id="IPR048052">
    <property type="entry name" value="FM1-like"/>
</dbReference>
<evidence type="ECO:0000256" key="1">
    <source>
        <dbReference type="ARBA" id="ARBA00022512"/>
    </source>
</evidence>
<keyword evidence="2" id="KW-0964">Secreted</keyword>
<dbReference type="Pfam" id="PF16555">
    <property type="entry name" value="GramPos_pilinD1"/>
    <property type="match status" value="1"/>
</dbReference>
<evidence type="ECO:0000256" key="3">
    <source>
        <dbReference type="ARBA" id="ARBA00022729"/>
    </source>
</evidence>
<evidence type="ECO:0000259" key="8">
    <source>
        <dbReference type="PROSITE" id="PS50847"/>
    </source>
</evidence>
<dbReference type="NCBIfam" id="TIGR01167">
    <property type="entry name" value="LPXTG_anchor"/>
    <property type="match status" value="1"/>
</dbReference>
<dbReference type="Gene3D" id="2.60.40.740">
    <property type="match status" value="1"/>
</dbReference>
<dbReference type="NCBIfam" id="TIGR04226">
    <property type="entry name" value="RrgB_K2N_iso_D2"/>
    <property type="match status" value="1"/>
</dbReference>
<dbReference type="InterPro" id="IPR026466">
    <property type="entry name" value="Fim_isopep_form_D2_dom"/>
</dbReference>
<accession>A0A6I3J8W6</accession>
<protein>
    <submittedName>
        <fullName evidence="9">SpaH/EbpB family LPXTG-anchored major pilin</fullName>
    </submittedName>
</protein>
<keyword evidence="6" id="KW-0812">Transmembrane</keyword>
<dbReference type="NCBIfam" id="NF033902">
    <property type="entry name" value="iso_D2_wall_anc"/>
    <property type="match status" value="1"/>
</dbReference>
<feature type="domain" description="Gram-positive cocci surface proteins LPxTG" evidence="8">
    <location>
        <begin position="472"/>
        <end position="508"/>
    </location>
</feature>
<feature type="signal peptide" evidence="7">
    <location>
        <begin position="1"/>
        <end position="35"/>
    </location>
</feature>
<dbReference type="InterPro" id="IPR006311">
    <property type="entry name" value="TAT_signal"/>
</dbReference>
<comment type="caution">
    <text evidence="9">The sequence shown here is derived from an EMBL/GenBank/DDBJ whole genome shotgun (WGS) entry which is preliminary data.</text>
</comment>
<evidence type="ECO:0000256" key="6">
    <source>
        <dbReference type="SAM" id="Phobius"/>
    </source>
</evidence>
<sequence>MSHTGRTRRRRFLTMLAAGTLTLGAALGMATGATAAPSFGNIDEDATGSIIVHKHENQVGTGAEQNPDGTGTPIPSAPVAGVEFTAYEILDADGTPVDLTVPRNWDHLDDLEVSADGKTLTGGPGAPSGPWTVGAAKDAGTTGADGTTRLDLDRIGAYVVVETDAPTSVVQRAHPFIVTIPLPYEDGWLYDVHVYPKNGLVDITKSVTAQPADGLGLGSTVSFPVTTRVPGLAPGTAFDSYVVQDVLDPRLGSVGVASVTLDGAKVDASYYTVEVDGNTVRVVFTPAGLTWLATQADQRLVTTFEGTVESIGNGTITNEATVFVNDPTETNGLTSNTVETSWGDLVIKKTDAASPGTGLAGAQFQVYAAADPYATSCTAATPTGSPLTVDGKSTFTSDADGKISVDGLFVSDSVNEKASATTRCYVLKEVQAPAGFVTPSGDDAYTPVAVSTGATTGVDVTIENVQQVVPPLPDTGGEGRAALLAAGALVLGLALTLSVATRRRAARS</sequence>
<keyword evidence="4" id="KW-0572">Peptidoglycan-anchor</keyword>
<keyword evidence="1" id="KW-0134">Cell wall</keyword>
<evidence type="ECO:0000256" key="4">
    <source>
        <dbReference type="ARBA" id="ARBA00023088"/>
    </source>
</evidence>
<evidence type="ECO:0000256" key="2">
    <source>
        <dbReference type="ARBA" id="ARBA00022525"/>
    </source>
</evidence>
<feature type="transmembrane region" description="Helical" evidence="6">
    <location>
        <begin position="481"/>
        <end position="500"/>
    </location>
</feature>
<dbReference type="InterPro" id="IPR032364">
    <property type="entry name" value="GramPos_pilinD1_N"/>
</dbReference>
<keyword evidence="6" id="KW-1133">Transmembrane helix</keyword>
<evidence type="ECO:0000256" key="5">
    <source>
        <dbReference type="SAM" id="MobiDB-lite"/>
    </source>
</evidence>
<keyword evidence="6" id="KW-0472">Membrane</keyword>